<dbReference type="EMBL" id="OX465086">
    <property type="protein sequence ID" value="CAI9265810.1"/>
    <property type="molecule type" value="Genomic_DNA"/>
</dbReference>
<dbReference type="AlphaFoldDB" id="A0AA35VGL6"/>
<accession>A0AA35VGL6</accession>
<keyword evidence="1" id="KW-0812">Transmembrane</keyword>
<evidence type="ECO:0000313" key="2">
    <source>
        <dbReference type="EMBL" id="CAI9265810.1"/>
    </source>
</evidence>
<proteinExistence type="predicted"/>
<dbReference type="Proteomes" id="UP001177003">
    <property type="component" value="Chromosome 0"/>
</dbReference>
<sequence length="233" mass="26989">MNLKKRAFEVIDNGADDADFDDKYGAVFKPLKKYFLKYLKEIDHVKANEMADKSIALVRLTMLWRTIYNKVDCGVFAMRHMESYFGEKCSKWKCGLPKEGGSQEKIMEKLRMKYAAAILTSEINTKCDDVLKAAYEYQKVDQKIRGTHAYDAKWNIERRSLLDVFEVEECCSFKEYFFLMNNISLHRICSKDLLGSMEIIFLSNGGILLGVNYNLYENLARNMKNKNLGKLGT</sequence>
<organism evidence="2 3">
    <name type="scientific">Lactuca saligna</name>
    <name type="common">Willowleaf lettuce</name>
    <dbReference type="NCBI Taxonomy" id="75948"/>
    <lineage>
        <taxon>Eukaryota</taxon>
        <taxon>Viridiplantae</taxon>
        <taxon>Streptophyta</taxon>
        <taxon>Embryophyta</taxon>
        <taxon>Tracheophyta</taxon>
        <taxon>Spermatophyta</taxon>
        <taxon>Magnoliopsida</taxon>
        <taxon>eudicotyledons</taxon>
        <taxon>Gunneridae</taxon>
        <taxon>Pentapetalae</taxon>
        <taxon>asterids</taxon>
        <taxon>campanulids</taxon>
        <taxon>Asterales</taxon>
        <taxon>Asteraceae</taxon>
        <taxon>Cichorioideae</taxon>
        <taxon>Cichorieae</taxon>
        <taxon>Lactucinae</taxon>
        <taxon>Lactuca</taxon>
    </lineage>
</organism>
<dbReference type="Gene3D" id="3.40.395.10">
    <property type="entry name" value="Adenoviral Proteinase, Chain A"/>
    <property type="match status" value="1"/>
</dbReference>
<evidence type="ECO:0008006" key="4">
    <source>
        <dbReference type="Google" id="ProtNLM"/>
    </source>
</evidence>
<feature type="transmembrane region" description="Helical" evidence="1">
    <location>
        <begin position="193"/>
        <end position="216"/>
    </location>
</feature>
<evidence type="ECO:0000256" key="1">
    <source>
        <dbReference type="SAM" id="Phobius"/>
    </source>
</evidence>
<gene>
    <name evidence="2" type="ORF">LSALG_LOCUS6394</name>
</gene>
<keyword evidence="3" id="KW-1185">Reference proteome</keyword>
<name>A0AA35VGL6_LACSI</name>
<reference evidence="2" key="1">
    <citation type="submission" date="2023-04" db="EMBL/GenBank/DDBJ databases">
        <authorList>
            <person name="Vijverberg K."/>
            <person name="Xiong W."/>
            <person name="Schranz E."/>
        </authorList>
    </citation>
    <scope>NUCLEOTIDE SEQUENCE</scope>
</reference>
<evidence type="ECO:0000313" key="3">
    <source>
        <dbReference type="Proteomes" id="UP001177003"/>
    </source>
</evidence>
<keyword evidence="1" id="KW-0472">Membrane</keyword>
<keyword evidence="1" id="KW-1133">Transmembrane helix</keyword>
<protein>
    <recommendedName>
        <fullName evidence="4">Ubiquitin-like protease family profile domain-containing protein</fullName>
    </recommendedName>
</protein>